<dbReference type="OMA" id="WINCLEW"/>
<feature type="region of interest" description="Disordered" evidence="2">
    <location>
        <begin position="583"/>
        <end position="606"/>
    </location>
</feature>
<feature type="transmembrane region" description="Helical" evidence="3">
    <location>
        <begin position="683"/>
        <end position="702"/>
    </location>
</feature>
<organism evidence="4">
    <name type="scientific">Absidia glauca</name>
    <name type="common">Pin mould</name>
    <dbReference type="NCBI Taxonomy" id="4829"/>
    <lineage>
        <taxon>Eukaryota</taxon>
        <taxon>Fungi</taxon>
        <taxon>Fungi incertae sedis</taxon>
        <taxon>Mucoromycota</taxon>
        <taxon>Mucoromycotina</taxon>
        <taxon>Mucoromycetes</taxon>
        <taxon>Mucorales</taxon>
        <taxon>Cunninghamellaceae</taxon>
        <taxon>Absidia</taxon>
    </lineage>
</organism>
<evidence type="ECO:0000256" key="1">
    <source>
        <dbReference type="SAM" id="Coils"/>
    </source>
</evidence>
<feature type="compositionally biased region" description="Polar residues" evidence="2">
    <location>
        <begin position="141"/>
        <end position="165"/>
    </location>
</feature>
<dbReference type="Proteomes" id="UP000078561">
    <property type="component" value="Unassembled WGS sequence"/>
</dbReference>
<accession>A0A163JHS7</accession>
<evidence type="ECO:0000313" key="5">
    <source>
        <dbReference type="Proteomes" id="UP000078561"/>
    </source>
</evidence>
<proteinExistence type="predicted"/>
<feature type="region of interest" description="Disordered" evidence="2">
    <location>
        <begin position="118"/>
        <end position="201"/>
    </location>
</feature>
<keyword evidence="3" id="KW-0472">Membrane</keyword>
<feature type="coiled-coil region" evidence="1">
    <location>
        <begin position="239"/>
        <end position="266"/>
    </location>
</feature>
<evidence type="ECO:0000313" key="4">
    <source>
        <dbReference type="EMBL" id="SAM01391.1"/>
    </source>
</evidence>
<dbReference type="AlphaFoldDB" id="A0A163JHS7"/>
<dbReference type="InParanoid" id="A0A163JHS7"/>
<keyword evidence="3" id="KW-0812">Transmembrane</keyword>
<name>A0A163JHS7_ABSGL</name>
<dbReference type="EMBL" id="LT553527">
    <property type="protein sequence ID" value="SAM01391.1"/>
    <property type="molecule type" value="Genomic_DNA"/>
</dbReference>
<sequence>MDAMDVDVSHISEETPSPSRSLSTLASRPVPFAVLKVQFKRLVDLHQQRINQTQGPGVIATKDLLTVIDAYEHEHDVILLTPNQKKAIHPYTLITPDLEMTPDDILNLLKLVFTPPSPLSSISAPTSKLSTLPRTSAPLKPNSSTAWKRRLSTASMHSTTVSPATASEFDQEDDEPVPLSPRTTHKENSDPHLISKSDDEAANDDEFAQCYRRSLALTQRLKLSEKSLASMTRDNEDRIVVLQNRVDDMTNQVNKQKRELLEYKSKEANSLEQISMLEAHIDTIRQSETDQKQVYLSIKTLFDEKCGKWCQRAITVTFYSLCLPLLLLDDLSGETQKLQELLKQKELDLRKEEAFLNNFHHEFMQLTEERDRLKSLQQNLERELATSQHTHTQLAEQRSENERLKQVIDNLKCDLDQARNDQLSTGQTNTSSLIESLEAELEDQLQLKENEDARALKKIQQMQQTEERLKSAENEKNYYKSRATEAMEDLDRVKDELSHLKKVLDSENRLLVTELEDLQTKSNKDTSKRPKMARNTTTKTRRRSASLTDDNFAPLDISTSIEPYIAALSFVTNNTGGFDGDSSLRHAVSNTPSSSTSTTSSTTTNRSVRFSQQIPDVWAQSRIRGRKLDFGKKREVYDLHNASSTATAELHHQRHISLSPSNFKTTAMNRQQNDKLITSTATFAIYTLLVYIFGIVTSTFLIETGSQGSWEHALMAAAGQQDGGKNKLLEILLYWIERLLFEGEGVPLS</sequence>
<feature type="compositionally biased region" description="Low complexity" evidence="2">
    <location>
        <begin position="589"/>
        <end position="605"/>
    </location>
</feature>
<feature type="compositionally biased region" description="Polar residues" evidence="2">
    <location>
        <begin position="119"/>
        <end position="134"/>
    </location>
</feature>
<evidence type="ECO:0000256" key="3">
    <source>
        <dbReference type="SAM" id="Phobius"/>
    </source>
</evidence>
<keyword evidence="1" id="KW-0175">Coiled coil</keyword>
<gene>
    <name evidence="4" type="primary">ABSGL_07132.1 scaffold 8717</name>
</gene>
<keyword evidence="3" id="KW-1133">Transmembrane helix</keyword>
<feature type="compositionally biased region" description="Basic and acidic residues" evidence="2">
    <location>
        <begin position="184"/>
        <end position="199"/>
    </location>
</feature>
<feature type="compositionally biased region" description="Polar residues" evidence="2">
    <location>
        <begin position="14"/>
        <end position="24"/>
    </location>
</feature>
<keyword evidence="5" id="KW-1185">Reference proteome</keyword>
<protein>
    <submittedName>
        <fullName evidence="4">Uncharacterized protein</fullName>
    </submittedName>
</protein>
<feature type="region of interest" description="Disordered" evidence="2">
    <location>
        <begin position="520"/>
        <end position="547"/>
    </location>
</feature>
<reference evidence="4" key="1">
    <citation type="submission" date="2016-04" db="EMBL/GenBank/DDBJ databases">
        <authorList>
            <person name="Evans L.H."/>
            <person name="Alamgir A."/>
            <person name="Owens N."/>
            <person name="Weber N.D."/>
            <person name="Virtaneva K."/>
            <person name="Barbian K."/>
            <person name="Babar A."/>
            <person name="Rosenke K."/>
        </authorList>
    </citation>
    <scope>NUCLEOTIDE SEQUENCE [LARGE SCALE GENOMIC DNA]</scope>
    <source>
        <strain evidence="4">CBS 101.48</strain>
    </source>
</reference>
<evidence type="ECO:0000256" key="2">
    <source>
        <dbReference type="SAM" id="MobiDB-lite"/>
    </source>
</evidence>
<dbReference type="OrthoDB" id="432685at2759"/>
<dbReference type="STRING" id="4829.A0A163JHS7"/>
<feature type="region of interest" description="Disordered" evidence="2">
    <location>
        <begin position="1"/>
        <end position="24"/>
    </location>
</feature>